<evidence type="ECO:0000313" key="1">
    <source>
        <dbReference type="EMBL" id="KGN59278.1"/>
    </source>
</evidence>
<reference evidence="1 2" key="1">
    <citation type="journal article" date="2009" name="Nat. Genet.">
        <title>The genome of the cucumber, Cucumis sativus L.</title>
        <authorList>
            <person name="Huang S."/>
            <person name="Li R."/>
            <person name="Zhang Z."/>
            <person name="Li L."/>
            <person name="Gu X."/>
            <person name="Fan W."/>
            <person name="Lucas W.J."/>
            <person name="Wang X."/>
            <person name="Xie B."/>
            <person name="Ni P."/>
            <person name="Ren Y."/>
            <person name="Zhu H."/>
            <person name="Li J."/>
            <person name="Lin K."/>
            <person name="Jin W."/>
            <person name="Fei Z."/>
            <person name="Li G."/>
            <person name="Staub J."/>
            <person name="Kilian A."/>
            <person name="van der Vossen E.A."/>
            <person name="Wu Y."/>
            <person name="Guo J."/>
            <person name="He J."/>
            <person name="Jia Z."/>
            <person name="Ren Y."/>
            <person name="Tian G."/>
            <person name="Lu Y."/>
            <person name="Ruan J."/>
            <person name="Qian W."/>
            <person name="Wang M."/>
            <person name="Huang Q."/>
            <person name="Li B."/>
            <person name="Xuan Z."/>
            <person name="Cao J."/>
            <person name="Asan"/>
            <person name="Wu Z."/>
            <person name="Zhang J."/>
            <person name="Cai Q."/>
            <person name="Bai Y."/>
            <person name="Zhao B."/>
            <person name="Han Y."/>
            <person name="Li Y."/>
            <person name="Li X."/>
            <person name="Wang S."/>
            <person name="Shi Q."/>
            <person name="Liu S."/>
            <person name="Cho W.K."/>
            <person name="Kim J.Y."/>
            <person name="Xu Y."/>
            <person name="Heller-Uszynska K."/>
            <person name="Miao H."/>
            <person name="Cheng Z."/>
            <person name="Zhang S."/>
            <person name="Wu J."/>
            <person name="Yang Y."/>
            <person name="Kang H."/>
            <person name="Li M."/>
            <person name="Liang H."/>
            <person name="Ren X."/>
            <person name="Shi Z."/>
            <person name="Wen M."/>
            <person name="Jian M."/>
            <person name="Yang H."/>
            <person name="Zhang G."/>
            <person name="Yang Z."/>
            <person name="Chen R."/>
            <person name="Liu S."/>
            <person name="Li J."/>
            <person name="Ma L."/>
            <person name="Liu H."/>
            <person name="Zhou Y."/>
            <person name="Zhao J."/>
            <person name="Fang X."/>
            <person name="Li G."/>
            <person name="Fang L."/>
            <person name="Li Y."/>
            <person name="Liu D."/>
            <person name="Zheng H."/>
            <person name="Zhang Y."/>
            <person name="Qin N."/>
            <person name="Li Z."/>
            <person name="Yang G."/>
            <person name="Yang S."/>
            <person name="Bolund L."/>
            <person name="Kristiansen K."/>
            <person name="Zheng H."/>
            <person name="Li S."/>
            <person name="Zhang X."/>
            <person name="Yang H."/>
            <person name="Wang J."/>
            <person name="Sun R."/>
            <person name="Zhang B."/>
            <person name="Jiang S."/>
            <person name="Wang J."/>
            <person name="Du Y."/>
            <person name="Li S."/>
        </authorList>
    </citation>
    <scope>NUCLEOTIDE SEQUENCE [LARGE SCALE GENOMIC DNA]</scope>
    <source>
        <strain evidence="2">cv. 9930</strain>
    </source>
</reference>
<reference evidence="1 2" key="2">
    <citation type="journal article" date="2009" name="PLoS ONE">
        <title>An integrated genetic and cytogenetic map of the cucumber genome.</title>
        <authorList>
            <person name="Ren Y."/>
            <person name="Zhang Z."/>
            <person name="Liu J."/>
            <person name="Staub J.E."/>
            <person name="Han Y."/>
            <person name="Cheng Z."/>
            <person name="Li X."/>
            <person name="Lu J."/>
            <person name="Miao H."/>
            <person name="Kang H."/>
            <person name="Xie B."/>
            <person name="Gu X."/>
            <person name="Wang X."/>
            <person name="Du Y."/>
            <person name="Jin W."/>
            <person name="Huang S."/>
        </authorList>
    </citation>
    <scope>NUCLEOTIDE SEQUENCE [LARGE SCALE GENOMIC DNA]</scope>
    <source>
        <strain evidence="2">cv. 9930</strain>
    </source>
</reference>
<protein>
    <submittedName>
        <fullName evidence="1">Uncharacterized protein</fullName>
    </submittedName>
</protein>
<accession>A0A0A0LBS2</accession>
<reference evidence="1 2" key="4">
    <citation type="journal article" date="2011" name="BMC Genomics">
        <title>RNA-Seq improves annotation of protein-coding genes in the cucumber genome.</title>
        <authorList>
            <person name="Li Z."/>
            <person name="Zhang Z."/>
            <person name="Yan P."/>
            <person name="Huang S."/>
            <person name="Fei Z."/>
            <person name="Lin K."/>
        </authorList>
    </citation>
    <scope>NUCLEOTIDE SEQUENCE [LARGE SCALE GENOMIC DNA]</scope>
    <source>
        <strain evidence="2">cv. 9930</strain>
    </source>
</reference>
<gene>
    <name evidence="1" type="ORF">Csa_3G799620</name>
</gene>
<dbReference type="Proteomes" id="UP000029981">
    <property type="component" value="Chromosome 3"/>
</dbReference>
<evidence type="ECO:0000313" key="2">
    <source>
        <dbReference type="Proteomes" id="UP000029981"/>
    </source>
</evidence>
<sequence length="84" mass="9491">MYYFSECRPIVQSLLLPIRYGLAQLIFALLEKRDNKSAVPKKGPGDLSVGPSIWKEGVRSPESAGFIRRTIKERSKVRSPQLSE</sequence>
<dbReference type="EMBL" id="CM002924">
    <property type="protein sequence ID" value="KGN59278.1"/>
    <property type="molecule type" value="Genomic_DNA"/>
</dbReference>
<keyword evidence="2" id="KW-1185">Reference proteome</keyword>
<dbReference type="Gramene" id="KGN59278">
    <property type="protein sequence ID" value="KGN59278"/>
    <property type="gene ID" value="Csa_3G799620"/>
</dbReference>
<reference evidence="1 2" key="3">
    <citation type="journal article" date="2010" name="BMC Genomics">
        <title>Transcriptome sequencing and comparative analysis of cucumber flowers with different sex types.</title>
        <authorList>
            <person name="Guo S."/>
            <person name="Zheng Y."/>
            <person name="Joung J.G."/>
            <person name="Liu S."/>
            <person name="Zhang Z."/>
            <person name="Crasta O.R."/>
            <person name="Sobral B.W."/>
            <person name="Xu Y."/>
            <person name="Huang S."/>
            <person name="Fei Z."/>
        </authorList>
    </citation>
    <scope>NUCLEOTIDE SEQUENCE [LARGE SCALE GENOMIC DNA]</scope>
    <source>
        <strain evidence="2">cv. 9930</strain>
    </source>
</reference>
<dbReference type="AlphaFoldDB" id="A0A0A0LBS2"/>
<proteinExistence type="predicted"/>
<name>A0A0A0LBS2_CUCSA</name>
<organism evidence="1 2">
    <name type="scientific">Cucumis sativus</name>
    <name type="common">Cucumber</name>
    <dbReference type="NCBI Taxonomy" id="3659"/>
    <lineage>
        <taxon>Eukaryota</taxon>
        <taxon>Viridiplantae</taxon>
        <taxon>Streptophyta</taxon>
        <taxon>Embryophyta</taxon>
        <taxon>Tracheophyta</taxon>
        <taxon>Spermatophyta</taxon>
        <taxon>Magnoliopsida</taxon>
        <taxon>eudicotyledons</taxon>
        <taxon>Gunneridae</taxon>
        <taxon>Pentapetalae</taxon>
        <taxon>rosids</taxon>
        <taxon>fabids</taxon>
        <taxon>Cucurbitales</taxon>
        <taxon>Cucurbitaceae</taxon>
        <taxon>Benincaseae</taxon>
        <taxon>Cucumis</taxon>
    </lineage>
</organism>